<evidence type="ECO:0000313" key="2">
    <source>
        <dbReference type="EMBL" id="EIM24063.1"/>
    </source>
</evidence>
<protein>
    <recommendedName>
        <fullName evidence="1">F-box domain-containing protein</fullName>
    </recommendedName>
</protein>
<name>I4YJC1_WALMC</name>
<dbReference type="SUPFAM" id="SSF81383">
    <property type="entry name" value="F-box domain"/>
    <property type="match status" value="1"/>
</dbReference>
<dbReference type="AlphaFoldDB" id="I4YJC1"/>
<dbReference type="PROSITE" id="PS50181">
    <property type="entry name" value="FBOX"/>
    <property type="match status" value="1"/>
</dbReference>
<dbReference type="InterPro" id="IPR036047">
    <property type="entry name" value="F-box-like_dom_sf"/>
</dbReference>
<proteinExistence type="predicted"/>
<dbReference type="GeneID" id="18472756"/>
<dbReference type="Proteomes" id="UP000005242">
    <property type="component" value="Unassembled WGS sequence"/>
</dbReference>
<feature type="domain" description="F-box" evidence="1">
    <location>
        <begin position="1"/>
        <end position="46"/>
    </location>
</feature>
<dbReference type="SUPFAM" id="SSF101908">
    <property type="entry name" value="Putative isomerase YbhE"/>
    <property type="match status" value="1"/>
</dbReference>
<gene>
    <name evidence="2" type="ORF">WALSEDRAFT_55925</name>
</gene>
<dbReference type="CDD" id="cd09917">
    <property type="entry name" value="F-box_SF"/>
    <property type="match status" value="1"/>
</dbReference>
<dbReference type="KEGG" id="wse:WALSEDRAFT_55925"/>
<evidence type="ECO:0000259" key="1">
    <source>
        <dbReference type="PROSITE" id="PS50181"/>
    </source>
</evidence>
<dbReference type="InterPro" id="IPR001810">
    <property type="entry name" value="F-box_dom"/>
</dbReference>
<dbReference type="HOGENOM" id="CLU_667644_0_0_1"/>
<reference evidence="2 3" key="1">
    <citation type="journal article" date="2012" name="Fungal Genet. Biol.">
        <title>The genome of the xerotolerant mold Wallemia sebi reveals adaptations to osmotic stress and suggests cryptic sexual reproduction.</title>
        <authorList>
            <person name="Padamsee M."/>
            <person name="Kumar T.K.A."/>
            <person name="Riley R."/>
            <person name="Binder M."/>
            <person name="Boyd A."/>
            <person name="Calvo A.M."/>
            <person name="Furukawa K."/>
            <person name="Hesse C."/>
            <person name="Hohmann S."/>
            <person name="James T.Y."/>
            <person name="LaButti K."/>
            <person name="Lapidus A."/>
            <person name="Lindquist E."/>
            <person name="Lucas S."/>
            <person name="Miller K."/>
            <person name="Shantappa S."/>
            <person name="Grigoriev I.V."/>
            <person name="Hibbett D.S."/>
            <person name="McLaughlin D.J."/>
            <person name="Spatafora J.W."/>
            <person name="Aime M.C."/>
        </authorList>
    </citation>
    <scope>NUCLEOTIDE SEQUENCE [LARGE SCALE GENOMIC DNA]</scope>
    <source>
        <strain evidence="3">ATCC MYA-4683 / CBS 633.66</strain>
    </source>
</reference>
<sequence length="412" mass="46842">MLLLPEDIIFDIFERVDIVDLLRISESSRYFNSLALYTLSIRLNSLEPLKRIRIQKRWDIQKFKLSSKKLESCSSNNVINVNNEAFIRCSDDIVACTATQVNPDEIILATSYYSSAPASSVYSISISSPHKIKLLSTIYPQKWINAHCISIDHNLIVYGSYTDDIHILNYKSNRILIIKRGCEQLQPIAAIRLFSKSHFILVLTRSFRLEIYETPQDILDNSNTVEDNDLSSIRSFNESHMFLDNKKASFVQCDSRLTKSFVNTRLSGSSNLVEASKFSQSSSNDSIDKTETCYLLSVSKTHIHRTAFNFSDIRNPKTIEFPLYSTREFDLNFSSLSKGYTLSVNENTYFFSTISGGLNPKCTVIDNNSNIVFPPSDCEHMGIITDGDFDENQGKAVFSTSQGYIHIIDYLN</sequence>
<accession>I4YJC1</accession>
<evidence type="ECO:0000313" key="3">
    <source>
        <dbReference type="Proteomes" id="UP000005242"/>
    </source>
</evidence>
<dbReference type="InParanoid" id="I4YJC1"/>
<keyword evidence="3" id="KW-1185">Reference proteome</keyword>
<dbReference type="RefSeq" id="XP_006955891.1">
    <property type="nucleotide sequence ID" value="XM_006955829.1"/>
</dbReference>
<organism evidence="2 3">
    <name type="scientific">Wallemia mellicola (strain ATCC MYA-4683 / CBS 633.66)</name>
    <name type="common">Wallemia sebi (CBS 633.66)</name>
    <dbReference type="NCBI Taxonomy" id="671144"/>
    <lineage>
        <taxon>Eukaryota</taxon>
        <taxon>Fungi</taxon>
        <taxon>Dikarya</taxon>
        <taxon>Basidiomycota</taxon>
        <taxon>Wallemiomycotina</taxon>
        <taxon>Wallemiomycetes</taxon>
        <taxon>Wallemiales</taxon>
        <taxon>Wallemiaceae</taxon>
        <taxon>Wallemia</taxon>
    </lineage>
</organism>
<dbReference type="EMBL" id="JH668223">
    <property type="protein sequence ID" value="EIM24063.1"/>
    <property type="molecule type" value="Genomic_DNA"/>
</dbReference>
<dbReference type="Pfam" id="PF00646">
    <property type="entry name" value="F-box"/>
    <property type="match status" value="1"/>
</dbReference>